<dbReference type="InterPro" id="IPR011041">
    <property type="entry name" value="Quinoprot_gluc/sorb_DH_b-prop"/>
</dbReference>
<evidence type="ECO:0000259" key="1">
    <source>
        <dbReference type="Pfam" id="PF07995"/>
    </source>
</evidence>
<dbReference type="PANTHER" id="PTHR19328">
    <property type="entry name" value="HEDGEHOG-INTERACTING PROTEIN"/>
    <property type="match status" value="1"/>
</dbReference>
<proteinExistence type="predicted"/>
<dbReference type="PANTHER" id="PTHR19328:SF75">
    <property type="entry name" value="ALDOSE SUGAR DEHYDROGENASE YLII"/>
    <property type="match status" value="1"/>
</dbReference>
<dbReference type="Gene3D" id="2.120.10.30">
    <property type="entry name" value="TolB, C-terminal domain"/>
    <property type="match status" value="1"/>
</dbReference>
<name>A0A6J4UXF1_9DEIN</name>
<gene>
    <name evidence="2" type="ORF">AVDCRST_MAG86-968</name>
</gene>
<dbReference type="EMBL" id="CADCWP010000057">
    <property type="protein sequence ID" value="CAA9563414.1"/>
    <property type="molecule type" value="Genomic_DNA"/>
</dbReference>
<dbReference type="SUPFAM" id="SSF50952">
    <property type="entry name" value="Soluble quinoprotein glucose dehydrogenase"/>
    <property type="match status" value="1"/>
</dbReference>
<evidence type="ECO:0000313" key="2">
    <source>
        <dbReference type="EMBL" id="CAA9563414.1"/>
    </source>
</evidence>
<protein>
    <recommendedName>
        <fullName evidence="1">Glucose/Sorbosone dehydrogenase domain-containing protein</fullName>
    </recommendedName>
</protein>
<dbReference type="AlphaFoldDB" id="A0A6J4UXF1"/>
<dbReference type="InterPro" id="IPR012938">
    <property type="entry name" value="Glc/Sorbosone_DH"/>
</dbReference>
<reference evidence="2" key="1">
    <citation type="submission" date="2020-02" db="EMBL/GenBank/DDBJ databases">
        <authorList>
            <person name="Meier V. D."/>
        </authorList>
    </citation>
    <scope>NUCLEOTIDE SEQUENCE</scope>
    <source>
        <strain evidence="2">AVDCRST_MAG86</strain>
    </source>
</reference>
<feature type="domain" description="Glucose/Sorbosone dehydrogenase" evidence="1">
    <location>
        <begin position="2"/>
        <end position="148"/>
    </location>
</feature>
<dbReference type="Pfam" id="PF07995">
    <property type="entry name" value="GSDH"/>
    <property type="match status" value="1"/>
</dbReference>
<accession>A0A6J4UXF1</accession>
<organism evidence="2">
    <name type="scientific">uncultured Truepera sp</name>
    <dbReference type="NCBI Taxonomy" id="543023"/>
    <lineage>
        <taxon>Bacteria</taxon>
        <taxon>Thermotogati</taxon>
        <taxon>Deinococcota</taxon>
        <taxon>Deinococci</taxon>
        <taxon>Trueperales</taxon>
        <taxon>Trueperaceae</taxon>
        <taxon>Truepera</taxon>
        <taxon>environmental samples</taxon>
    </lineage>
</organism>
<sequence>MLGKLLRFRVDEAGLSVPADNPFVHVEGAEAAVWAYGLCNPWRFSFDREGDEIYMADVGETAFEEINVQRLRASRGANYGWPLADGPRCRVPGGCAGFVPPALSYTHAEGCSVTGGYVYRGAALPELTGRYLYGDFWSGVIWAAERRDGLWQAEVVADTSLILSSFARDAAGEVYVLDYAGGAVYRLAEAK</sequence>
<dbReference type="InterPro" id="IPR011042">
    <property type="entry name" value="6-blade_b-propeller_TolB-like"/>
</dbReference>